<dbReference type="KEGG" id="tut:107362034"/>
<proteinExistence type="predicted"/>
<accession>T1K8P7</accession>
<dbReference type="InterPro" id="IPR003892">
    <property type="entry name" value="CUE"/>
</dbReference>
<dbReference type="HOGENOM" id="CLU_038010_0_0_1"/>
<protein>
    <recommendedName>
        <fullName evidence="2">CUE domain-containing protein</fullName>
    </recommendedName>
</protein>
<reference evidence="3" key="2">
    <citation type="submission" date="2015-06" db="UniProtKB">
        <authorList>
            <consortium name="EnsemblMetazoa"/>
        </authorList>
    </citation>
    <scope>IDENTIFICATION</scope>
</reference>
<dbReference type="PROSITE" id="PS51140">
    <property type="entry name" value="CUE"/>
    <property type="match status" value="1"/>
</dbReference>
<feature type="domain" description="CUE" evidence="2">
    <location>
        <begin position="96"/>
        <end position="138"/>
    </location>
</feature>
<dbReference type="AlphaFoldDB" id="T1K8P7"/>
<sequence length="476" mass="54203">MATVRPIPSTPSCSSQSSLPPSYAISVHDHILPIGWQCKYDPKTNKYYFFNEYASNAWDFFRTGQQGSCQSSRSSSPSHTYTIRSHYQPFSARYKANDSTVQRINKMFPDVDETYIAQLLRKNANREYVVTNILKNESYAKTYQTQPDEALFYKLKAKFPTVDPTTIRQLLCKYNNSEHDVISGIIATLAPHVGRYQSLGSPKMKLRYIKILYPDVDEIVLFDLLYNCDHNVSDVMERIEKMGYKKKEGPIRPTFLNTESKISRPKSSHGPKQTQFPPNIFEKQKMFESLQTEFPNADRVLINMALESSSFNEDRARLFLNSMTPQDSEKYLPKDWTDSQATLTTLNTKSTQTGAFIASMLGTPIIKRKTNPEKTLNIGTSTREDGIIIEDKKKPVAKGPDPSNRKGSNIFNLIKSYMPWRGADSKNRYGPEASNRKGPSFFNKLGCSGKAKGPDAKNRKGPSNFFRRKKQQVDES</sequence>
<evidence type="ECO:0000313" key="3">
    <source>
        <dbReference type="EnsemblMetazoa" id="tetur07g02100.1"/>
    </source>
</evidence>
<dbReference type="SMART" id="SM00546">
    <property type="entry name" value="CUE"/>
    <property type="match status" value="2"/>
</dbReference>
<dbReference type="PANTHER" id="PTHR31245">
    <property type="entry name" value="UBIQUITIN SYSTEM COMPONENT CUE PROTEIN"/>
    <property type="match status" value="1"/>
</dbReference>
<dbReference type="OMA" id="PPNIFEK"/>
<gene>
    <name evidence="3" type="primary">107362034</name>
</gene>
<dbReference type="eggNOG" id="ENOG502RY4R">
    <property type="taxonomic scope" value="Eukaryota"/>
</dbReference>
<keyword evidence="4" id="KW-1185">Reference proteome</keyword>
<dbReference type="GO" id="GO:0043130">
    <property type="term" value="F:ubiquitin binding"/>
    <property type="evidence" value="ECO:0007669"/>
    <property type="project" value="InterPro"/>
</dbReference>
<organism evidence="3 4">
    <name type="scientific">Tetranychus urticae</name>
    <name type="common">Two-spotted spider mite</name>
    <dbReference type="NCBI Taxonomy" id="32264"/>
    <lineage>
        <taxon>Eukaryota</taxon>
        <taxon>Metazoa</taxon>
        <taxon>Ecdysozoa</taxon>
        <taxon>Arthropoda</taxon>
        <taxon>Chelicerata</taxon>
        <taxon>Arachnida</taxon>
        <taxon>Acari</taxon>
        <taxon>Acariformes</taxon>
        <taxon>Trombidiformes</taxon>
        <taxon>Prostigmata</taxon>
        <taxon>Eleutherengona</taxon>
        <taxon>Raphignathae</taxon>
        <taxon>Tetranychoidea</taxon>
        <taxon>Tetranychidae</taxon>
        <taxon>Tetranychus</taxon>
    </lineage>
</organism>
<feature type="region of interest" description="Disordered" evidence="1">
    <location>
        <begin position="426"/>
        <end position="476"/>
    </location>
</feature>
<reference evidence="4" key="1">
    <citation type="submission" date="2011-08" db="EMBL/GenBank/DDBJ databases">
        <authorList>
            <person name="Rombauts S."/>
        </authorList>
    </citation>
    <scope>NUCLEOTIDE SEQUENCE</scope>
    <source>
        <strain evidence="4">London</strain>
    </source>
</reference>
<dbReference type="OrthoDB" id="3045089at2759"/>
<dbReference type="Proteomes" id="UP000015104">
    <property type="component" value="Unassembled WGS sequence"/>
</dbReference>
<evidence type="ECO:0000259" key="2">
    <source>
        <dbReference type="PROSITE" id="PS51140"/>
    </source>
</evidence>
<name>T1K8P7_TETUR</name>
<evidence type="ECO:0000313" key="4">
    <source>
        <dbReference type="Proteomes" id="UP000015104"/>
    </source>
</evidence>
<dbReference type="EnsemblMetazoa" id="tetur07g02100.1">
    <property type="protein sequence ID" value="tetur07g02100.1"/>
    <property type="gene ID" value="tetur07g02100"/>
</dbReference>
<dbReference type="PANTHER" id="PTHR31245:SF20">
    <property type="entry name" value="F18B13.13 PROTEIN"/>
    <property type="match status" value="1"/>
</dbReference>
<evidence type="ECO:0000256" key="1">
    <source>
        <dbReference type="SAM" id="MobiDB-lite"/>
    </source>
</evidence>
<dbReference type="EMBL" id="CAEY01001879">
    <property type="status" value="NOT_ANNOTATED_CDS"/>
    <property type="molecule type" value="Genomic_DNA"/>
</dbReference>
<dbReference type="STRING" id="32264.T1K8P7"/>